<protein>
    <submittedName>
        <fullName evidence="1">Uncharacterized protein</fullName>
    </submittedName>
</protein>
<dbReference type="AlphaFoldDB" id="F4Y2D9"/>
<sequence>MIKPGGKLTEEWILCYQSSDCMIKPGGKLAEEWILCYQSYALHLQLPGGFGVQERVFRG</sequence>
<gene>
    <name evidence="1" type="ORF">LYNGBM3L_70000</name>
</gene>
<dbReference type="EMBL" id="GL890971">
    <property type="protein sequence ID" value="EGJ28783.1"/>
    <property type="molecule type" value="Genomic_DNA"/>
</dbReference>
<evidence type="ECO:0000313" key="2">
    <source>
        <dbReference type="Proteomes" id="UP000003959"/>
    </source>
</evidence>
<proteinExistence type="predicted"/>
<reference evidence="2" key="1">
    <citation type="journal article" date="2011" name="Proc. Natl. Acad. Sci. U.S.A.">
        <title>Genomic insights into the physiology and ecology of the marine filamentous cyanobacterium Lyngbya majuscula.</title>
        <authorList>
            <person name="Jones A.C."/>
            <person name="Monroe E.A."/>
            <person name="Podell S."/>
            <person name="Hess W.R."/>
            <person name="Klages S."/>
            <person name="Esquenazi E."/>
            <person name="Niessen S."/>
            <person name="Hoover H."/>
            <person name="Rothmann M."/>
            <person name="Lasken R.S."/>
            <person name="Yates J.R.III."/>
            <person name="Reinhardt R."/>
            <person name="Kube M."/>
            <person name="Burkart M.D."/>
            <person name="Allen E.E."/>
            <person name="Dorrestein P.C."/>
            <person name="Gerwick W.H."/>
            <person name="Gerwick L."/>
        </authorList>
    </citation>
    <scope>NUCLEOTIDE SEQUENCE [LARGE SCALE GENOMIC DNA]</scope>
    <source>
        <strain evidence="2">3L</strain>
    </source>
</reference>
<dbReference type="Proteomes" id="UP000003959">
    <property type="component" value="Unassembled WGS sequence"/>
</dbReference>
<evidence type="ECO:0000313" key="1">
    <source>
        <dbReference type="EMBL" id="EGJ28783.1"/>
    </source>
</evidence>
<accession>F4Y2D9</accession>
<keyword evidence="2" id="KW-1185">Reference proteome</keyword>
<name>F4Y2D9_9CYAN</name>
<organism evidence="1 2">
    <name type="scientific">Moorena producens 3L</name>
    <dbReference type="NCBI Taxonomy" id="489825"/>
    <lineage>
        <taxon>Bacteria</taxon>
        <taxon>Bacillati</taxon>
        <taxon>Cyanobacteriota</taxon>
        <taxon>Cyanophyceae</taxon>
        <taxon>Coleofasciculales</taxon>
        <taxon>Coleofasciculaceae</taxon>
        <taxon>Moorena</taxon>
    </lineage>
</organism>
<dbReference type="HOGENOM" id="CLU_2955525_0_0_3"/>